<feature type="non-terminal residue" evidence="8">
    <location>
        <position position="1"/>
    </location>
</feature>
<evidence type="ECO:0000313" key="8">
    <source>
        <dbReference type="EMBL" id="SVD41373.1"/>
    </source>
</evidence>
<organism evidence="8">
    <name type="scientific">marine metagenome</name>
    <dbReference type="NCBI Taxonomy" id="408172"/>
    <lineage>
        <taxon>unclassified sequences</taxon>
        <taxon>metagenomes</taxon>
        <taxon>ecological metagenomes</taxon>
    </lineage>
</organism>
<feature type="transmembrane region" description="Helical" evidence="6">
    <location>
        <begin position="17"/>
        <end position="35"/>
    </location>
</feature>
<dbReference type="EMBL" id="UINC01149106">
    <property type="protein sequence ID" value="SVD41373.1"/>
    <property type="molecule type" value="Genomic_DNA"/>
</dbReference>
<dbReference type="Pfam" id="PF03553">
    <property type="entry name" value="Na_H_antiporter"/>
    <property type="match status" value="1"/>
</dbReference>
<keyword evidence="3 6" id="KW-0812">Transmembrane</keyword>
<evidence type="ECO:0000259" key="7">
    <source>
        <dbReference type="Pfam" id="PF03553"/>
    </source>
</evidence>
<protein>
    <recommendedName>
        <fullName evidence="7">Na+/H+ antiporter NhaC-like C-terminal domain-containing protein</fullName>
    </recommendedName>
</protein>
<keyword evidence="4 6" id="KW-1133">Transmembrane helix</keyword>
<evidence type="ECO:0000256" key="3">
    <source>
        <dbReference type="ARBA" id="ARBA00022692"/>
    </source>
</evidence>
<comment type="subcellular location">
    <subcellularLocation>
        <location evidence="1">Cell membrane</location>
        <topology evidence="1">Multi-pass membrane protein</topology>
    </subcellularLocation>
</comment>
<feature type="transmembrane region" description="Helical" evidence="6">
    <location>
        <begin position="208"/>
        <end position="228"/>
    </location>
</feature>
<evidence type="ECO:0000256" key="6">
    <source>
        <dbReference type="SAM" id="Phobius"/>
    </source>
</evidence>
<dbReference type="PANTHER" id="PTHR43478">
    <property type="entry name" value="NA+/H+ ANTIPORTER-RELATED"/>
    <property type="match status" value="1"/>
</dbReference>
<feature type="transmembrane region" description="Helical" evidence="6">
    <location>
        <begin position="167"/>
        <end position="188"/>
    </location>
</feature>
<sequence length="287" mass="30269">SDKIGDPYMFFLESIPYSFYSILTLFLVLICGLMLRDFGPMRKAEERCRSTGKVLRDGAKPLFDDTMSQMGSSEDLKPRWINAVLPIFCVIAFTLIGLYTTGLDALKEAAAGGDSAAATSVINGNIGDIIRKGDSFSALLWGTMGASMVAILMALGQRFSLDETISAWINGARSIVLALITLLLAWSIGAVCKDLHTGAYVASISSGVLTPEILPLIAFISSAIIAVATGTSYGTMGLMVPIFLGQLIFPMAADAGLDADTSRHLALALLAAILGGSVFGDHCSPIS</sequence>
<evidence type="ECO:0000256" key="5">
    <source>
        <dbReference type="ARBA" id="ARBA00023136"/>
    </source>
</evidence>
<proteinExistence type="predicted"/>
<dbReference type="InterPro" id="IPR018461">
    <property type="entry name" value="Na/H_Antiport_NhaC-like_C"/>
</dbReference>
<accession>A0A382V4G1</accession>
<feature type="transmembrane region" description="Helical" evidence="6">
    <location>
        <begin position="80"/>
        <end position="99"/>
    </location>
</feature>
<evidence type="ECO:0000256" key="2">
    <source>
        <dbReference type="ARBA" id="ARBA00022475"/>
    </source>
</evidence>
<feature type="transmembrane region" description="Helical" evidence="6">
    <location>
        <begin position="235"/>
        <end position="253"/>
    </location>
</feature>
<feature type="transmembrane region" description="Helical" evidence="6">
    <location>
        <begin position="265"/>
        <end position="283"/>
    </location>
</feature>
<feature type="non-terminal residue" evidence="8">
    <location>
        <position position="287"/>
    </location>
</feature>
<evidence type="ECO:0000256" key="4">
    <source>
        <dbReference type="ARBA" id="ARBA00022989"/>
    </source>
</evidence>
<evidence type="ECO:0000256" key="1">
    <source>
        <dbReference type="ARBA" id="ARBA00004651"/>
    </source>
</evidence>
<feature type="domain" description="Na+/H+ antiporter NhaC-like C-terminal" evidence="7">
    <location>
        <begin position="10"/>
        <end position="287"/>
    </location>
</feature>
<keyword evidence="2" id="KW-1003">Cell membrane</keyword>
<reference evidence="8" key="1">
    <citation type="submission" date="2018-05" db="EMBL/GenBank/DDBJ databases">
        <authorList>
            <person name="Lanie J.A."/>
            <person name="Ng W.-L."/>
            <person name="Kazmierczak K.M."/>
            <person name="Andrzejewski T.M."/>
            <person name="Davidsen T.M."/>
            <person name="Wayne K.J."/>
            <person name="Tettelin H."/>
            <person name="Glass J.I."/>
            <person name="Rusch D."/>
            <person name="Podicherti R."/>
            <person name="Tsui H.-C.T."/>
            <person name="Winkler M.E."/>
        </authorList>
    </citation>
    <scope>NUCLEOTIDE SEQUENCE</scope>
</reference>
<dbReference type="PANTHER" id="PTHR43478:SF1">
    <property type="entry name" value="NA+_H+ ANTIPORTER NHAC-LIKE C-TERMINAL DOMAIN-CONTAINING PROTEIN"/>
    <property type="match status" value="1"/>
</dbReference>
<dbReference type="GO" id="GO:0005886">
    <property type="term" value="C:plasma membrane"/>
    <property type="evidence" value="ECO:0007669"/>
    <property type="project" value="UniProtKB-SubCell"/>
</dbReference>
<feature type="transmembrane region" description="Helical" evidence="6">
    <location>
        <begin position="138"/>
        <end position="155"/>
    </location>
</feature>
<keyword evidence="5 6" id="KW-0472">Membrane</keyword>
<name>A0A382V4G1_9ZZZZ</name>
<gene>
    <name evidence="8" type="ORF">METZ01_LOCUS394227</name>
</gene>
<dbReference type="AlphaFoldDB" id="A0A382V4G1"/>